<organism evidence="10 11">
    <name type="scientific">Catenuloplanes atrovinosus</name>
    <dbReference type="NCBI Taxonomy" id="137266"/>
    <lineage>
        <taxon>Bacteria</taxon>
        <taxon>Bacillati</taxon>
        <taxon>Actinomycetota</taxon>
        <taxon>Actinomycetes</taxon>
        <taxon>Micromonosporales</taxon>
        <taxon>Micromonosporaceae</taxon>
        <taxon>Catenuloplanes</taxon>
    </lineage>
</organism>
<keyword evidence="8" id="KW-1133">Transmembrane helix</keyword>
<dbReference type="InterPro" id="IPR011009">
    <property type="entry name" value="Kinase-like_dom_sf"/>
</dbReference>
<evidence type="ECO:0000313" key="10">
    <source>
        <dbReference type="EMBL" id="MDR7279587.1"/>
    </source>
</evidence>
<evidence type="ECO:0000256" key="7">
    <source>
        <dbReference type="SAM" id="MobiDB-lite"/>
    </source>
</evidence>
<feature type="region of interest" description="Disordered" evidence="7">
    <location>
        <begin position="248"/>
        <end position="285"/>
    </location>
</feature>
<feature type="transmembrane region" description="Helical" evidence="8">
    <location>
        <begin position="364"/>
        <end position="382"/>
    </location>
</feature>
<dbReference type="EMBL" id="JAVDYB010000001">
    <property type="protein sequence ID" value="MDR7279587.1"/>
    <property type="molecule type" value="Genomic_DNA"/>
</dbReference>
<sequence>MGRVWLARDEMLRRDVAVKELVPPPGLSEAETAQLRERSLREARAIAQLSHSNAVRIFDVLIDGGDPWIVMEFIPSQPLHSVLRAEGPMAPARAARIGLAVLAALTAAHRVGVLHRDVKPANVLLGTDGRIMLTDFGLATVEDDPGMTRTGIVLGSPAYLAPERAIGEPAGPASDLWSLGATLYAAVEGRSPYARSSSIATLAALATELPAPPQRAGALFPVLEGLLRKDPARRIDAMQAEKLLTAAAESGEELTAPLEGRAVPAPRREERAEATGTPAAAAGTVDSRFGYRGAEASASAPIATPPPASAIPGVEGSFGFRGLDSASGGSGGAAGKAATPPPKPRTEPGLVDRLLGPGGGRSRLAILILIPLLVVLIGFLLIGPSLADGGTGEDDGHAEDPAISAPVWDQPGGVAPAPGGTAPVSVAPPPPSHGAGAGVPPQGAPEAPAEQPTPRASTTRPGTGAAGANEPPPIFSGRAVVNFGSGRCVDVPDSDASTGRAIQLWDCNGTAGQTFELTADGRLRALGRCLEVTGDGDGSTLRIAACDGAWDQIFTLNAVGDLVNVRADRCVDVMDGNTGNGALLQIWQCNGGTHQKWYVG</sequence>
<protein>
    <recommendedName>
        <fullName evidence="1">non-specific serine/threonine protein kinase</fullName>
        <ecNumber evidence="1">2.7.11.1</ecNumber>
    </recommendedName>
</protein>
<evidence type="ECO:0000256" key="8">
    <source>
        <dbReference type="SAM" id="Phobius"/>
    </source>
</evidence>
<feature type="compositionally biased region" description="Low complexity" evidence="7">
    <location>
        <begin position="438"/>
        <end position="452"/>
    </location>
</feature>
<keyword evidence="8" id="KW-0472">Membrane</keyword>
<evidence type="ECO:0000256" key="6">
    <source>
        <dbReference type="ARBA" id="ARBA00022840"/>
    </source>
</evidence>
<feature type="compositionally biased region" description="Low complexity" evidence="7">
    <location>
        <begin position="411"/>
        <end position="425"/>
    </location>
</feature>
<dbReference type="InterPro" id="IPR008271">
    <property type="entry name" value="Ser/Thr_kinase_AS"/>
</dbReference>
<dbReference type="PROSITE" id="PS50011">
    <property type="entry name" value="PROTEIN_KINASE_DOM"/>
    <property type="match status" value="1"/>
</dbReference>
<evidence type="ECO:0000313" key="11">
    <source>
        <dbReference type="Proteomes" id="UP001183643"/>
    </source>
</evidence>
<gene>
    <name evidence="10" type="ORF">J2S41_006365</name>
</gene>
<dbReference type="InterPro" id="IPR000772">
    <property type="entry name" value="Ricin_B_lectin"/>
</dbReference>
<dbReference type="CDD" id="cd14014">
    <property type="entry name" value="STKc_PknB_like"/>
    <property type="match status" value="1"/>
</dbReference>
<dbReference type="Gene3D" id="1.10.510.10">
    <property type="entry name" value="Transferase(Phosphotransferase) domain 1"/>
    <property type="match status" value="1"/>
</dbReference>
<comment type="caution">
    <text evidence="10">The sequence shown here is derived from an EMBL/GenBank/DDBJ whole genome shotgun (WGS) entry which is preliminary data.</text>
</comment>
<evidence type="ECO:0000256" key="3">
    <source>
        <dbReference type="ARBA" id="ARBA00022679"/>
    </source>
</evidence>
<proteinExistence type="predicted"/>
<dbReference type="AlphaFoldDB" id="A0AAE3YVT0"/>
<keyword evidence="4" id="KW-0547">Nucleotide-binding</keyword>
<dbReference type="InterPro" id="IPR035992">
    <property type="entry name" value="Ricin_B-like_lectins"/>
</dbReference>
<dbReference type="SUPFAM" id="SSF56112">
    <property type="entry name" value="Protein kinase-like (PK-like)"/>
    <property type="match status" value="1"/>
</dbReference>
<evidence type="ECO:0000259" key="9">
    <source>
        <dbReference type="PROSITE" id="PS50011"/>
    </source>
</evidence>
<dbReference type="SMART" id="SM00220">
    <property type="entry name" value="S_TKc"/>
    <property type="match status" value="1"/>
</dbReference>
<keyword evidence="8" id="KW-0812">Transmembrane</keyword>
<feature type="domain" description="Protein kinase" evidence="9">
    <location>
        <begin position="1"/>
        <end position="244"/>
    </location>
</feature>
<evidence type="ECO:0000256" key="2">
    <source>
        <dbReference type="ARBA" id="ARBA00022527"/>
    </source>
</evidence>
<dbReference type="EC" id="2.7.11.1" evidence="1"/>
<keyword evidence="5" id="KW-0418">Kinase</keyword>
<dbReference type="Gene3D" id="2.80.10.50">
    <property type="match status" value="2"/>
</dbReference>
<dbReference type="SMART" id="SM00458">
    <property type="entry name" value="RICIN"/>
    <property type="match status" value="1"/>
</dbReference>
<evidence type="ECO:0000256" key="1">
    <source>
        <dbReference type="ARBA" id="ARBA00012513"/>
    </source>
</evidence>
<dbReference type="SUPFAM" id="SSF50370">
    <property type="entry name" value="Ricin B-like lectins"/>
    <property type="match status" value="1"/>
</dbReference>
<feature type="compositionally biased region" description="Low complexity" evidence="7">
    <location>
        <begin position="274"/>
        <end position="285"/>
    </location>
</feature>
<dbReference type="Pfam" id="PF00069">
    <property type="entry name" value="Pkinase"/>
    <property type="match status" value="1"/>
</dbReference>
<evidence type="ECO:0000256" key="4">
    <source>
        <dbReference type="ARBA" id="ARBA00022741"/>
    </source>
</evidence>
<dbReference type="PANTHER" id="PTHR43289">
    <property type="entry name" value="MITOGEN-ACTIVATED PROTEIN KINASE KINASE KINASE 20-RELATED"/>
    <property type="match status" value="1"/>
</dbReference>
<dbReference type="Pfam" id="PF00652">
    <property type="entry name" value="Ricin_B_lectin"/>
    <property type="match status" value="1"/>
</dbReference>
<dbReference type="GO" id="GO:0004674">
    <property type="term" value="F:protein serine/threonine kinase activity"/>
    <property type="evidence" value="ECO:0007669"/>
    <property type="project" value="UniProtKB-KW"/>
</dbReference>
<name>A0AAE3YVT0_9ACTN</name>
<dbReference type="PROSITE" id="PS00108">
    <property type="entry name" value="PROTEIN_KINASE_ST"/>
    <property type="match status" value="1"/>
</dbReference>
<feature type="region of interest" description="Disordered" evidence="7">
    <location>
        <begin position="391"/>
        <end position="474"/>
    </location>
</feature>
<dbReference type="GO" id="GO:0005524">
    <property type="term" value="F:ATP binding"/>
    <property type="evidence" value="ECO:0007669"/>
    <property type="project" value="UniProtKB-KW"/>
</dbReference>
<dbReference type="Proteomes" id="UP001183643">
    <property type="component" value="Unassembled WGS sequence"/>
</dbReference>
<dbReference type="PROSITE" id="PS50231">
    <property type="entry name" value="RICIN_B_LECTIN"/>
    <property type="match status" value="1"/>
</dbReference>
<keyword evidence="11" id="KW-1185">Reference proteome</keyword>
<feature type="region of interest" description="Disordered" evidence="7">
    <location>
        <begin position="321"/>
        <end position="351"/>
    </location>
</feature>
<keyword evidence="2" id="KW-0723">Serine/threonine-protein kinase</keyword>
<keyword evidence="3" id="KW-0808">Transferase</keyword>
<keyword evidence="6" id="KW-0067">ATP-binding</keyword>
<reference evidence="10" key="1">
    <citation type="submission" date="2023-07" db="EMBL/GenBank/DDBJ databases">
        <title>Sequencing the genomes of 1000 actinobacteria strains.</title>
        <authorList>
            <person name="Klenk H.-P."/>
        </authorList>
    </citation>
    <scope>NUCLEOTIDE SEQUENCE</scope>
    <source>
        <strain evidence="10">DSM 44707</strain>
    </source>
</reference>
<dbReference type="RefSeq" id="WP_310373482.1">
    <property type="nucleotide sequence ID" value="NZ_JAVDYB010000001.1"/>
</dbReference>
<accession>A0AAE3YVT0</accession>
<dbReference type="InterPro" id="IPR000719">
    <property type="entry name" value="Prot_kinase_dom"/>
</dbReference>
<dbReference type="Gene3D" id="3.30.200.20">
    <property type="entry name" value="Phosphorylase Kinase, domain 1"/>
    <property type="match status" value="1"/>
</dbReference>
<dbReference type="PANTHER" id="PTHR43289:SF6">
    <property type="entry name" value="SERINE_THREONINE-PROTEIN KINASE NEKL-3"/>
    <property type="match status" value="1"/>
</dbReference>
<evidence type="ECO:0000256" key="5">
    <source>
        <dbReference type="ARBA" id="ARBA00022777"/>
    </source>
</evidence>